<accession>A0ABS0QA46</accession>
<sequence>MVPFPTSDASAPRDPQLSAANLRLALDELDAKIKTLHNRAHATAAGSANTYEAHATALEAKRARLAAQLAQAGTPASGSEPGPWQQLRQDIENLGHDVQALL</sequence>
<evidence type="ECO:0000313" key="2">
    <source>
        <dbReference type="EMBL" id="MBH8559074.1"/>
    </source>
</evidence>
<protein>
    <submittedName>
        <fullName evidence="2">Uncharacterized protein</fullName>
    </submittedName>
</protein>
<comment type="caution">
    <text evidence="2">The sequence shown here is derived from an EMBL/GenBank/DDBJ whole genome shotgun (WGS) entry which is preliminary data.</text>
</comment>
<reference evidence="2 3" key="1">
    <citation type="submission" date="2020-12" db="EMBL/GenBank/DDBJ databases">
        <title>Hymenobacter sp.</title>
        <authorList>
            <person name="Kim M.K."/>
        </authorList>
    </citation>
    <scope>NUCLEOTIDE SEQUENCE [LARGE SCALE GENOMIC DNA]</scope>
    <source>
        <strain evidence="2 3">BT442</strain>
    </source>
</reference>
<proteinExistence type="predicted"/>
<name>A0ABS0QA46_9BACT</name>
<dbReference type="Proteomes" id="UP000625631">
    <property type="component" value="Unassembled WGS sequence"/>
</dbReference>
<dbReference type="EMBL" id="JAEDAE010000005">
    <property type="protein sequence ID" value="MBH8559074.1"/>
    <property type="molecule type" value="Genomic_DNA"/>
</dbReference>
<keyword evidence="3" id="KW-1185">Reference proteome</keyword>
<evidence type="ECO:0000313" key="3">
    <source>
        <dbReference type="Proteomes" id="UP000625631"/>
    </source>
</evidence>
<dbReference type="RefSeq" id="WP_198075901.1">
    <property type="nucleotide sequence ID" value="NZ_JAEDAE010000005.1"/>
</dbReference>
<feature type="coiled-coil region" evidence="1">
    <location>
        <begin position="19"/>
        <end position="68"/>
    </location>
</feature>
<organism evidence="2 3">
    <name type="scientific">Hymenobacter negativus</name>
    <dbReference type="NCBI Taxonomy" id="2795026"/>
    <lineage>
        <taxon>Bacteria</taxon>
        <taxon>Pseudomonadati</taxon>
        <taxon>Bacteroidota</taxon>
        <taxon>Cytophagia</taxon>
        <taxon>Cytophagales</taxon>
        <taxon>Hymenobacteraceae</taxon>
        <taxon>Hymenobacter</taxon>
    </lineage>
</organism>
<evidence type="ECO:0000256" key="1">
    <source>
        <dbReference type="SAM" id="Coils"/>
    </source>
</evidence>
<gene>
    <name evidence="2" type="ORF">I7X13_13500</name>
</gene>
<keyword evidence="1" id="KW-0175">Coiled coil</keyword>